<feature type="domain" description="Trehalase-like N-terminal" evidence="3">
    <location>
        <begin position="64"/>
        <end position="164"/>
    </location>
</feature>
<dbReference type="GO" id="GO:0005975">
    <property type="term" value="P:carbohydrate metabolic process"/>
    <property type="evidence" value="ECO:0007669"/>
    <property type="project" value="InterPro"/>
</dbReference>
<dbReference type="Pfam" id="PF00723">
    <property type="entry name" value="Glyco_hydro_15"/>
    <property type="match status" value="1"/>
</dbReference>
<dbReference type="Gene3D" id="1.50.10.10">
    <property type="match status" value="1"/>
</dbReference>
<evidence type="ECO:0000259" key="2">
    <source>
        <dbReference type="Pfam" id="PF00723"/>
    </source>
</evidence>
<feature type="region of interest" description="Disordered" evidence="1">
    <location>
        <begin position="1"/>
        <end position="28"/>
    </location>
</feature>
<dbReference type="InterPro" id="IPR011613">
    <property type="entry name" value="GH15-like"/>
</dbReference>
<accession>A0A3N1HTQ7</accession>
<dbReference type="Proteomes" id="UP000276232">
    <property type="component" value="Unassembled WGS sequence"/>
</dbReference>
<comment type="caution">
    <text evidence="4">The sequence shown here is derived from an EMBL/GenBank/DDBJ whole genome shotgun (WGS) entry which is preliminary data.</text>
</comment>
<dbReference type="PANTHER" id="PTHR31616">
    <property type="entry name" value="TREHALASE"/>
    <property type="match status" value="1"/>
</dbReference>
<evidence type="ECO:0000313" key="5">
    <source>
        <dbReference type="Proteomes" id="UP000276232"/>
    </source>
</evidence>
<evidence type="ECO:0000259" key="3">
    <source>
        <dbReference type="Pfam" id="PF19291"/>
    </source>
</evidence>
<name>A0A3N1HTQ7_9ACTN</name>
<dbReference type="InterPro" id="IPR045582">
    <property type="entry name" value="Trehalase-like_N"/>
</dbReference>
<dbReference type="AlphaFoldDB" id="A0A3N1HTQ7"/>
<feature type="domain" description="GH15-like" evidence="2">
    <location>
        <begin position="279"/>
        <end position="629"/>
    </location>
</feature>
<dbReference type="EMBL" id="RJKN01000001">
    <property type="protein sequence ID" value="ROP45752.1"/>
    <property type="molecule type" value="Genomic_DNA"/>
</dbReference>
<keyword evidence="5" id="KW-1185">Reference proteome</keyword>
<dbReference type="SUPFAM" id="SSF48208">
    <property type="entry name" value="Six-hairpin glycosidases"/>
    <property type="match status" value="1"/>
</dbReference>
<dbReference type="InterPro" id="IPR012341">
    <property type="entry name" value="6hp_glycosidase-like_sf"/>
</dbReference>
<protein>
    <submittedName>
        <fullName evidence="4">GH15 family glucan-1,4-alpha-glucosidase</fullName>
    </submittedName>
</protein>
<proteinExistence type="predicted"/>
<dbReference type="InterPro" id="IPR008928">
    <property type="entry name" value="6-hairpin_glycosidase_sf"/>
</dbReference>
<dbReference type="GO" id="GO:0004553">
    <property type="term" value="F:hydrolase activity, hydrolyzing O-glycosyl compounds"/>
    <property type="evidence" value="ECO:0007669"/>
    <property type="project" value="TreeGrafter"/>
</dbReference>
<gene>
    <name evidence="4" type="ORF">EDC03_0357</name>
</gene>
<evidence type="ECO:0000313" key="4">
    <source>
        <dbReference type="EMBL" id="ROP45752.1"/>
    </source>
</evidence>
<dbReference type="Pfam" id="PF19291">
    <property type="entry name" value="TREH_N"/>
    <property type="match status" value="1"/>
</dbReference>
<dbReference type="PANTHER" id="PTHR31616:SF0">
    <property type="entry name" value="GLUCAN 1,4-ALPHA-GLUCOSIDASE"/>
    <property type="match status" value="1"/>
</dbReference>
<dbReference type="InParanoid" id="A0A3N1HTQ7"/>
<reference evidence="4 5" key="1">
    <citation type="journal article" date="2015" name="Stand. Genomic Sci.">
        <title>Genomic Encyclopedia of Bacterial and Archaeal Type Strains, Phase III: the genomes of soil and plant-associated and newly described type strains.</title>
        <authorList>
            <person name="Whitman W.B."/>
            <person name="Woyke T."/>
            <person name="Klenk H.P."/>
            <person name="Zhou Y."/>
            <person name="Lilburn T.G."/>
            <person name="Beck B.J."/>
            <person name="De Vos P."/>
            <person name="Vandamme P."/>
            <person name="Eisen J.A."/>
            <person name="Garrity G."/>
            <person name="Hugenholtz P."/>
            <person name="Kyrpides N.C."/>
        </authorList>
    </citation>
    <scope>NUCLEOTIDE SEQUENCE [LARGE SCALE GENOMIC DNA]</scope>
    <source>
        <strain evidence="4 5">CECT 7306</strain>
    </source>
</reference>
<organism evidence="4 5">
    <name type="scientific">Pseudokineococcus lusitanus</name>
    <dbReference type="NCBI Taxonomy" id="763993"/>
    <lineage>
        <taxon>Bacteria</taxon>
        <taxon>Bacillati</taxon>
        <taxon>Actinomycetota</taxon>
        <taxon>Actinomycetes</taxon>
        <taxon>Kineosporiales</taxon>
        <taxon>Kineosporiaceae</taxon>
        <taxon>Pseudokineococcus</taxon>
    </lineage>
</organism>
<sequence>MTPDDRSSSGRPSPTTARLESGRADLSRAGAGRSEALFWRNRGGGASAVTERDDAGYADLRSYAAIGDGRTVALVARDGCVDWMPLPDMDSPPAFAALLDAEGGGRVSLAPVEDFTVERAYVEHTNVLTTTFRTASGVVRVTDALNTGMAGRLPWAELARRVEGLEGSVRLRAEVRPGTCLGTASPWVQRTAHGAVLRVDGLTLAVVTGGEDGREDDERHIAVDYVTSPGSRHVLGVVATEREPLYLPRADDVDAGLDRTVENWTRWTHDFYWDGPWDEAVRRSALALKLLLYSPTGAVVAAPTTSLPEDPGGGKNWDYRYAWVRDMAYTLRALFRFGLREEVHGAISWLLGTIRDHGPEPQVFYTLCGELPGGHSERDVPGYRGVGPVTSGNAAADQLQLGVYGDLFTVVRLYVEHGNVLDADTGRMLAGVADIACDRWQQKDAGMWELHDEQHYTTSKLGCWEALTGAVRLAELGQVPGDPARWRAEADRIRAWVDEHCWSEEKGAYLWYPGSDGLDASILLHAISGFDRGERMSRTLDALRAELGHGPHLYRYSGMAGEEGTFVACSFWMASALHLVGRRDEARALMDELVGEANDVGIMAEMVDPVTGDFLGNLPQALSHLALVGTAITLADGEDAIPRVG</sequence>
<evidence type="ECO:0000256" key="1">
    <source>
        <dbReference type="SAM" id="MobiDB-lite"/>
    </source>
</evidence>